<gene>
    <name evidence="9" type="primary">suhB_2</name>
    <name evidence="9" type="ORF">HAPAU_41610</name>
</gene>
<dbReference type="GO" id="GO:0046872">
    <property type="term" value="F:metal ion binding"/>
    <property type="evidence" value="ECO:0007669"/>
    <property type="project" value="UniProtKB-KW"/>
</dbReference>
<dbReference type="PATRIC" id="fig|1008153.3.peg.4463"/>
<keyword evidence="4 9" id="KW-0378">Hydrolase</keyword>
<feature type="binding site" evidence="8">
    <location>
        <position position="102"/>
    </location>
    <ligand>
        <name>Mg(2+)</name>
        <dbReference type="ChEBI" id="CHEBI:18420"/>
        <label>1</label>
        <note>catalytic</note>
    </ligand>
</feature>
<feature type="binding site" evidence="8">
    <location>
        <position position="120"/>
    </location>
    <ligand>
        <name>Mg(2+)</name>
        <dbReference type="ChEBI" id="CHEBI:18420"/>
        <label>1</label>
        <note>catalytic</note>
    </ligand>
</feature>
<feature type="binding site" evidence="8">
    <location>
        <position position="257"/>
    </location>
    <ligand>
        <name>Mg(2+)</name>
        <dbReference type="ChEBI" id="CHEBI:18420"/>
        <label>1</label>
        <note>catalytic</note>
    </ligand>
</feature>
<proteinExistence type="inferred from homology"/>
<evidence type="ECO:0000256" key="3">
    <source>
        <dbReference type="ARBA" id="ARBA00022723"/>
    </source>
</evidence>
<dbReference type="PROSITE" id="PS00629">
    <property type="entry name" value="IMP_1"/>
    <property type="match status" value="1"/>
</dbReference>
<dbReference type="InterPro" id="IPR000760">
    <property type="entry name" value="Inositol_monophosphatase-like"/>
</dbReference>
<evidence type="ECO:0000256" key="6">
    <source>
        <dbReference type="ARBA" id="ARBA00023277"/>
    </source>
</evidence>
<comment type="catalytic activity">
    <reaction evidence="1">
        <text>beta-D-fructose 1,6-bisphosphate + H2O = beta-D-fructose 6-phosphate + phosphate</text>
        <dbReference type="Rhea" id="RHEA:11064"/>
        <dbReference type="ChEBI" id="CHEBI:15377"/>
        <dbReference type="ChEBI" id="CHEBI:32966"/>
        <dbReference type="ChEBI" id="CHEBI:43474"/>
        <dbReference type="ChEBI" id="CHEBI:57634"/>
        <dbReference type="EC" id="3.1.3.11"/>
    </reaction>
</comment>
<name>A0A151A9B5_9EURY</name>
<evidence type="ECO:0000313" key="10">
    <source>
        <dbReference type="Proteomes" id="UP000075321"/>
    </source>
</evidence>
<dbReference type="Proteomes" id="UP000075321">
    <property type="component" value="Unassembled WGS sequence"/>
</dbReference>
<dbReference type="PROSITE" id="PS00630">
    <property type="entry name" value="IMP_2"/>
    <property type="match status" value="1"/>
</dbReference>
<feature type="binding site" evidence="8">
    <location>
        <position position="117"/>
    </location>
    <ligand>
        <name>Mg(2+)</name>
        <dbReference type="ChEBI" id="CHEBI:18420"/>
        <label>1</label>
        <note>catalytic</note>
    </ligand>
</feature>
<keyword evidence="6" id="KW-0119">Carbohydrate metabolism</keyword>
<dbReference type="SUPFAM" id="SSF56655">
    <property type="entry name" value="Carbohydrate phosphatase"/>
    <property type="match status" value="1"/>
</dbReference>
<comment type="caution">
    <text evidence="9">The sequence shown here is derived from an EMBL/GenBank/DDBJ whole genome shotgun (WGS) entry which is preliminary data.</text>
</comment>
<keyword evidence="10" id="KW-1185">Reference proteome</keyword>
<dbReference type="GO" id="GO:0007165">
    <property type="term" value="P:signal transduction"/>
    <property type="evidence" value="ECO:0007669"/>
    <property type="project" value="TreeGrafter"/>
</dbReference>
<dbReference type="GO" id="GO:0008934">
    <property type="term" value="F:inositol monophosphate 1-phosphatase activity"/>
    <property type="evidence" value="ECO:0007669"/>
    <property type="project" value="TreeGrafter"/>
</dbReference>
<feature type="binding site" evidence="8">
    <location>
        <position position="119"/>
    </location>
    <ligand>
        <name>Mg(2+)</name>
        <dbReference type="ChEBI" id="CHEBI:18420"/>
        <label>1</label>
        <note>catalytic</note>
    </ligand>
</feature>
<dbReference type="GO" id="GO:0046854">
    <property type="term" value="P:phosphatidylinositol phosphate biosynthetic process"/>
    <property type="evidence" value="ECO:0007669"/>
    <property type="project" value="InterPro"/>
</dbReference>
<dbReference type="InterPro" id="IPR020583">
    <property type="entry name" value="Inositol_monoP_metal-BS"/>
</dbReference>
<comment type="cofactor">
    <cofactor evidence="8">
        <name>Mg(2+)</name>
        <dbReference type="ChEBI" id="CHEBI:18420"/>
    </cofactor>
</comment>
<dbReference type="EMBL" id="LTAZ01000017">
    <property type="protein sequence ID" value="KYH24082.1"/>
    <property type="molecule type" value="Genomic_DNA"/>
</dbReference>
<evidence type="ECO:0000256" key="4">
    <source>
        <dbReference type="ARBA" id="ARBA00022801"/>
    </source>
</evidence>
<dbReference type="AlphaFoldDB" id="A0A151A9B5"/>
<evidence type="ECO:0000256" key="8">
    <source>
        <dbReference type="PIRSR" id="PIRSR600760-2"/>
    </source>
</evidence>
<dbReference type="PANTHER" id="PTHR20854">
    <property type="entry name" value="INOSITOL MONOPHOSPHATASE"/>
    <property type="match status" value="1"/>
</dbReference>
<dbReference type="PRINTS" id="PR00377">
    <property type="entry name" value="IMPHPHTASES"/>
</dbReference>
<evidence type="ECO:0000256" key="7">
    <source>
        <dbReference type="ARBA" id="ARBA00038103"/>
    </source>
</evidence>
<sequence>MMGATGLAGIGTTGAVAADDADTTDTEALPIDSRDLEVAVMAAKQAADIHDENADAGVEADTKAPQQLVTEVDTSSETIIRDTIRDELGDDFEADGYALFGEEEGGSLEGDRVWIIDPLDGTTNFARGIPHYCVSIAVTRDSELYAGVIYYSPTDEVYVAVRGEGTYRYLGGEDGMPVSGTTTELTVTSTETVEESLNSVGFYSEAGIDDERYRELMKTFVTDSLGIRQLGAAAVDLAFVAEGVFDTLTVKDLKEVDIAAGALLVEEAGGTVTDFEGNSSLEAILAGDTVATNCELHDELLELYNSAD</sequence>
<comment type="similarity">
    <text evidence="7">Belongs to the inositol monophosphatase superfamily. FBPase class 4 family.</text>
</comment>
<dbReference type="PANTHER" id="PTHR20854:SF4">
    <property type="entry name" value="INOSITOL-1-MONOPHOSPHATASE-RELATED"/>
    <property type="match status" value="1"/>
</dbReference>
<dbReference type="InterPro" id="IPR020550">
    <property type="entry name" value="Inositol_monophosphatase_CS"/>
</dbReference>
<reference evidence="9 10" key="1">
    <citation type="submission" date="2016-02" db="EMBL/GenBank/DDBJ databases">
        <title>Genome sequence of Halalkalicoccus paucihalophilus DSM 24557.</title>
        <authorList>
            <person name="Poehlein A."/>
            <person name="Daniel R."/>
        </authorList>
    </citation>
    <scope>NUCLEOTIDE SEQUENCE [LARGE SCALE GENOMIC DNA]</scope>
    <source>
        <strain evidence="9 10">DSM 24557</strain>
    </source>
</reference>
<organism evidence="9 10">
    <name type="scientific">Halalkalicoccus paucihalophilus</name>
    <dbReference type="NCBI Taxonomy" id="1008153"/>
    <lineage>
        <taxon>Archaea</taxon>
        <taxon>Methanobacteriati</taxon>
        <taxon>Methanobacteriota</taxon>
        <taxon>Stenosarchaea group</taxon>
        <taxon>Halobacteria</taxon>
        <taxon>Halobacteriales</taxon>
        <taxon>Halococcaceae</taxon>
        <taxon>Halalkalicoccus</taxon>
    </lineage>
</organism>
<evidence type="ECO:0000256" key="1">
    <source>
        <dbReference type="ARBA" id="ARBA00001273"/>
    </source>
</evidence>
<evidence type="ECO:0000313" key="9">
    <source>
        <dbReference type="EMBL" id="KYH24082.1"/>
    </source>
</evidence>
<dbReference type="Pfam" id="PF00459">
    <property type="entry name" value="Inositol_P"/>
    <property type="match status" value="1"/>
</dbReference>
<protein>
    <recommendedName>
        <fullName evidence="2">fructose-bisphosphatase</fullName>
        <ecNumber evidence="2">3.1.3.11</ecNumber>
    </recommendedName>
</protein>
<keyword evidence="3 8" id="KW-0479">Metal-binding</keyword>
<evidence type="ECO:0000256" key="2">
    <source>
        <dbReference type="ARBA" id="ARBA00013093"/>
    </source>
</evidence>
<keyword evidence="5 8" id="KW-0460">Magnesium</keyword>
<accession>A0A151A9B5</accession>
<dbReference type="Gene3D" id="3.40.190.80">
    <property type="match status" value="1"/>
</dbReference>
<dbReference type="EC" id="3.1.3.11" evidence="2"/>
<evidence type="ECO:0000256" key="5">
    <source>
        <dbReference type="ARBA" id="ARBA00022842"/>
    </source>
</evidence>
<dbReference type="Gene3D" id="3.30.540.10">
    <property type="entry name" value="Fructose-1,6-Bisphosphatase, subunit A, domain 1"/>
    <property type="match status" value="1"/>
</dbReference>
<dbReference type="GO" id="GO:0006020">
    <property type="term" value="P:inositol metabolic process"/>
    <property type="evidence" value="ECO:0007669"/>
    <property type="project" value="TreeGrafter"/>
</dbReference>
<dbReference type="GO" id="GO:0042132">
    <property type="term" value="F:fructose 1,6-bisphosphate 1-phosphatase activity"/>
    <property type="evidence" value="ECO:0007669"/>
    <property type="project" value="UniProtKB-EC"/>
</dbReference>